<dbReference type="PANTHER" id="PTHR30535:SF4">
    <property type="entry name" value="HEMIN-BINDING PERIPLASMIC PROTEIN HMUT"/>
    <property type="match status" value="1"/>
</dbReference>
<feature type="domain" description="Fe/B12 periplasmic-binding" evidence="2">
    <location>
        <begin position="32"/>
        <end position="290"/>
    </location>
</feature>
<feature type="signal peptide" evidence="1">
    <location>
        <begin position="1"/>
        <end position="19"/>
    </location>
</feature>
<comment type="caution">
    <text evidence="3">The sequence shown here is derived from an EMBL/GenBank/DDBJ whole genome shotgun (WGS) entry which is preliminary data.</text>
</comment>
<dbReference type="EMBL" id="QKSB01000001">
    <property type="protein sequence ID" value="PZE18712.1"/>
    <property type="molecule type" value="Genomic_DNA"/>
</dbReference>
<feature type="chain" id="PRO_5015908989" evidence="1">
    <location>
        <begin position="20"/>
        <end position="290"/>
    </location>
</feature>
<name>A0A2W1NSU1_9FLAO</name>
<dbReference type="SUPFAM" id="SSF53807">
    <property type="entry name" value="Helical backbone' metal receptor"/>
    <property type="match status" value="1"/>
</dbReference>
<dbReference type="RefSeq" id="WP_111061613.1">
    <property type="nucleotide sequence ID" value="NZ_JBHUCU010000007.1"/>
</dbReference>
<dbReference type="PROSITE" id="PS50983">
    <property type="entry name" value="FE_B12_PBP"/>
    <property type="match status" value="1"/>
</dbReference>
<dbReference type="OrthoDB" id="9797736at2"/>
<gene>
    <name evidence="3" type="ORF">DNU06_02465</name>
</gene>
<evidence type="ECO:0000256" key="1">
    <source>
        <dbReference type="SAM" id="SignalP"/>
    </source>
</evidence>
<dbReference type="PANTHER" id="PTHR30535">
    <property type="entry name" value="VITAMIN B12-BINDING PROTEIN"/>
    <property type="match status" value="1"/>
</dbReference>
<keyword evidence="1" id="KW-0732">Signal</keyword>
<evidence type="ECO:0000313" key="3">
    <source>
        <dbReference type="EMBL" id="PZE18712.1"/>
    </source>
</evidence>
<proteinExistence type="predicted"/>
<dbReference type="InterPro" id="IPR050902">
    <property type="entry name" value="ABC_Transporter_SBP"/>
</dbReference>
<keyword evidence="4" id="KW-1185">Reference proteome</keyword>
<dbReference type="Gene3D" id="3.40.50.1980">
    <property type="entry name" value="Nitrogenase molybdenum iron protein domain"/>
    <property type="match status" value="2"/>
</dbReference>
<dbReference type="Proteomes" id="UP000249248">
    <property type="component" value="Unassembled WGS sequence"/>
</dbReference>
<sequence length="290" mass="32048">MKKLMIFLLTLVLISSCQRFNNADKKANHAERIVLISKQYTEIIHALGAEKDVVAVDLSSIYPEKVKKLPTVGYHRALSIEGLLAAKPTLIMHDGINSLGPDHIVKQIMDLEIPMKTFHTKAKDVASTKALIHEIANYFHKEAAADSLCKILDNQINEARKNATKFTEKPRVLVVHFGRASNVYLVMSNGGAVGKMIAWAGAEMAVPDTSGMQHLSAEIISEYNPDVILLTDYGYDRLGSDEKIKELPGISSTAAALNNRIYRVNECDMVYLGPRSGAITLALQKLIHQR</sequence>
<evidence type="ECO:0000313" key="4">
    <source>
        <dbReference type="Proteomes" id="UP000249248"/>
    </source>
</evidence>
<evidence type="ECO:0000259" key="2">
    <source>
        <dbReference type="PROSITE" id="PS50983"/>
    </source>
</evidence>
<accession>A0A2W1NSU1</accession>
<protein>
    <submittedName>
        <fullName evidence="3">ABC transporter substrate-binding protein</fullName>
    </submittedName>
</protein>
<dbReference type="Pfam" id="PF01497">
    <property type="entry name" value="Peripla_BP_2"/>
    <property type="match status" value="1"/>
</dbReference>
<dbReference type="PROSITE" id="PS51257">
    <property type="entry name" value="PROKAR_LIPOPROTEIN"/>
    <property type="match status" value="1"/>
</dbReference>
<dbReference type="InterPro" id="IPR002491">
    <property type="entry name" value="ABC_transptr_periplasmic_BD"/>
</dbReference>
<reference evidence="3 4" key="1">
    <citation type="submission" date="2018-06" db="EMBL/GenBank/DDBJ databases">
        <title>The draft genome sequence of Crocinitomix sp. SM1701.</title>
        <authorList>
            <person name="Zhang X."/>
        </authorList>
    </citation>
    <scope>NUCLEOTIDE SEQUENCE [LARGE SCALE GENOMIC DNA]</scope>
    <source>
        <strain evidence="3 4">SM1701</strain>
    </source>
</reference>
<dbReference type="AlphaFoldDB" id="A0A2W1NSU1"/>
<organism evidence="3 4">
    <name type="scientific">Putridiphycobacter roseus</name>
    <dbReference type="NCBI Taxonomy" id="2219161"/>
    <lineage>
        <taxon>Bacteria</taxon>
        <taxon>Pseudomonadati</taxon>
        <taxon>Bacteroidota</taxon>
        <taxon>Flavobacteriia</taxon>
        <taxon>Flavobacteriales</taxon>
        <taxon>Crocinitomicaceae</taxon>
        <taxon>Putridiphycobacter</taxon>
    </lineage>
</organism>